<organism evidence="12 13">
    <name type="scientific">Aureobasidium pullulans</name>
    <name type="common">Black yeast</name>
    <name type="synonym">Pullularia pullulans</name>
    <dbReference type="NCBI Taxonomy" id="5580"/>
    <lineage>
        <taxon>Eukaryota</taxon>
        <taxon>Fungi</taxon>
        <taxon>Dikarya</taxon>
        <taxon>Ascomycota</taxon>
        <taxon>Pezizomycotina</taxon>
        <taxon>Dothideomycetes</taxon>
        <taxon>Dothideomycetidae</taxon>
        <taxon>Dothideales</taxon>
        <taxon>Saccotheciaceae</taxon>
        <taxon>Aureobasidium</taxon>
    </lineage>
</organism>
<dbReference type="Proteomes" id="UP000310121">
    <property type="component" value="Unassembled WGS sequence"/>
</dbReference>
<feature type="compositionally biased region" description="Low complexity" evidence="10">
    <location>
        <begin position="24"/>
        <end position="39"/>
    </location>
</feature>
<keyword evidence="7 9" id="KW-0539">Nucleus</keyword>
<evidence type="ECO:0000256" key="4">
    <source>
        <dbReference type="ARBA" id="ARBA00023015"/>
    </source>
</evidence>
<dbReference type="Pfam" id="PF08638">
    <property type="entry name" value="Med14"/>
    <property type="match status" value="1"/>
</dbReference>
<name>A0A4V4KP32_AURPU</name>
<dbReference type="InterPro" id="IPR013947">
    <property type="entry name" value="Mediator_Med14"/>
</dbReference>
<evidence type="ECO:0000313" key="13">
    <source>
        <dbReference type="Proteomes" id="UP000310121"/>
    </source>
</evidence>
<dbReference type="EMBL" id="QZBN01000814">
    <property type="protein sequence ID" value="THZ36131.1"/>
    <property type="molecule type" value="Genomic_DNA"/>
</dbReference>
<dbReference type="GO" id="GO:0070847">
    <property type="term" value="C:core mediator complex"/>
    <property type="evidence" value="ECO:0007669"/>
    <property type="project" value="TreeGrafter"/>
</dbReference>
<evidence type="ECO:0000256" key="7">
    <source>
        <dbReference type="ARBA" id="ARBA00023242"/>
    </source>
</evidence>
<comment type="function">
    <text evidence="9">Component of the Mediator complex, a coactivator involved in the regulated transcription of nearly all RNA polymerase II-dependent genes. Mediator functions as a bridge to convey information from gene-specific regulatory proteins to the basal RNA polymerase II transcription machinery. Mediator is recruited to promoters by direct interactions with regulatory proteins and serves as a scaffold for the assembly of a functional preinitiation complex with RNA polymerase II and the general transcription factors.</text>
</comment>
<evidence type="ECO:0000256" key="1">
    <source>
        <dbReference type="ARBA" id="ARBA00004123"/>
    </source>
</evidence>
<accession>A0A4V4KP32</accession>
<evidence type="ECO:0000256" key="6">
    <source>
        <dbReference type="ARBA" id="ARBA00023163"/>
    </source>
</evidence>
<evidence type="ECO:0000256" key="3">
    <source>
        <dbReference type="ARBA" id="ARBA00019619"/>
    </source>
</evidence>
<protein>
    <recommendedName>
        <fullName evidence="3 9">Mediator of RNA polymerase II transcription subunit 14</fullName>
    </recommendedName>
    <alternativeName>
        <fullName evidence="8 9">Mediator complex subunit 14</fullName>
    </alternativeName>
</protein>
<evidence type="ECO:0000256" key="9">
    <source>
        <dbReference type="RuleBase" id="RU365082"/>
    </source>
</evidence>
<proteinExistence type="inferred from homology"/>
<comment type="subunit">
    <text evidence="9">Component of the Mediator complex.</text>
</comment>
<keyword evidence="6 9" id="KW-0804">Transcription</keyword>
<dbReference type="PANTHER" id="PTHR12809">
    <property type="entry name" value="MEDIATOR COMPLEX SUBUNIT"/>
    <property type="match status" value="1"/>
</dbReference>
<dbReference type="PANTHER" id="PTHR12809:SF2">
    <property type="entry name" value="MEDIATOR OF RNA POLYMERASE II TRANSCRIPTION SUBUNIT 14"/>
    <property type="match status" value="1"/>
</dbReference>
<dbReference type="GO" id="GO:0003712">
    <property type="term" value="F:transcription coregulator activity"/>
    <property type="evidence" value="ECO:0007669"/>
    <property type="project" value="UniProtKB-UniRule"/>
</dbReference>
<dbReference type="GO" id="GO:0006357">
    <property type="term" value="P:regulation of transcription by RNA polymerase II"/>
    <property type="evidence" value="ECO:0007669"/>
    <property type="project" value="InterPro"/>
</dbReference>
<feature type="region of interest" description="Disordered" evidence="10">
    <location>
        <begin position="1"/>
        <end position="64"/>
    </location>
</feature>
<feature type="compositionally biased region" description="Polar residues" evidence="10">
    <location>
        <begin position="40"/>
        <end position="50"/>
    </location>
</feature>
<evidence type="ECO:0000256" key="10">
    <source>
        <dbReference type="SAM" id="MobiDB-lite"/>
    </source>
</evidence>
<evidence type="ECO:0000256" key="8">
    <source>
        <dbReference type="ARBA" id="ARBA00032007"/>
    </source>
</evidence>
<feature type="compositionally biased region" description="Basic and acidic residues" evidence="10">
    <location>
        <begin position="51"/>
        <end position="64"/>
    </location>
</feature>
<dbReference type="GO" id="GO:0016592">
    <property type="term" value="C:mediator complex"/>
    <property type="evidence" value="ECO:0007669"/>
    <property type="project" value="UniProtKB-UniRule"/>
</dbReference>
<evidence type="ECO:0000256" key="5">
    <source>
        <dbReference type="ARBA" id="ARBA00023159"/>
    </source>
</evidence>
<comment type="caution">
    <text evidence="12">The sequence shown here is derived from an EMBL/GenBank/DDBJ whole genome shotgun (WGS) entry which is preliminary data.</text>
</comment>
<gene>
    <name evidence="12" type="ORF">D6C90_07108</name>
</gene>
<reference evidence="12 13" key="1">
    <citation type="submission" date="2018-10" db="EMBL/GenBank/DDBJ databases">
        <title>Fifty Aureobasidium pullulans genomes reveal a recombining polyextremotolerant generalist.</title>
        <authorList>
            <person name="Gostincar C."/>
            <person name="Turk M."/>
            <person name="Zajc J."/>
            <person name="Gunde-Cimerman N."/>
        </authorList>
    </citation>
    <scope>NUCLEOTIDE SEQUENCE [LARGE SCALE GENOMIC DNA]</scope>
    <source>
        <strain evidence="12 13">EXF-3844</strain>
    </source>
</reference>
<keyword evidence="5 9" id="KW-0010">Activator</keyword>
<sequence>MSRSMPGRIVMESDAAPKTNGLNTLPTTAAMTSTAPTKPIDTSNGYTNGATKEEEKTSPPELEHWSHTYSSFGTLLDRMAQQCYFELSEVIEQMADLSIASPQTNGASSSAPDVSKASVDKKLRLMNFANTQQARFIKALVLSDWARNMGDMDKLIELRMYLTQQDEASSLVSDAIMQMKHNMIGAKMPNPNIQGALELLSTSKAPWLPDLGYLPPKPLSAQKLLKTLRDMNFVLSVRLNLHEQLPSHFCNYSIANGRATFVVPNEFELDLAVTDEDTTSPFYFIDIRFLFSDAPPLPDGFARVNLEGKVNQILQLEGLSAAYDFLHGFVLTHKITLLRRQAFELSRTRWTECLHIEPIHRSLIVQYWTGQPGGKSWIEIGIVKGKKAENSDRPHTPARLNIRWFRSGKEVFDTGFDVDPANPSMEHILGQVTAAHMNVRLATARDQLLTISPPKSALDMNLNSSPTDPNACSLSMKLGQHGLQTTLRIIPVNGNISISPVSAASIDVERRLNADPTIDAAQIVSYLNCKLVQDHITRQAVQAGWLLMPTDKQPDVQKVFSEQVIRRSTFTRHGWGEDWAIALTISLSGVKWWIVKLLSTPTSRVISTAETLALPPSTKIFDRNTLMLIESRAVAQVSLSNISLKLRNSKISHEIRHVAPSSTPSNTSPLSTSKTTAIVGIKFEDVMQPSSTTERKTWKPWCHSTMVLTHHGIDETERDAVKVVHILKTTLSPQTAEVLAPLIGKGNASSDIVFGPNGVLALQLRTHFGVALVDQVVQKLARVQRLANCLSAIKSRNFSVEKVAIGGLVFAYQVEPKLSAAVLFAEAAGSPLQLRFTNDTAATNPHRRILPLLQNLLSTGATASALEEARKFENLLDLMTATLPVLTAISSIEAADPSGKMCKVGVRSLVHFRVSYLAPLAAMTLDIELKRVKGTDVWTITLQKDGVAKEDVEKSLDLLEKSWKGKGLESKGVKGFRSGVVAEIQGVREVLVNLDQVVRGTSQGDGDEGKEVILLD</sequence>
<evidence type="ECO:0000256" key="2">
    <source>
        <dbReference type="ARBA" id="ARBA00007813"/>
    </source>
</evidence>
<comment type="subcellular location">
    <subcellularLocation>
        <location evidence="1 9">Nucleus</location>
    </subcellularLocation>
</comment>
<evidence type="ECO:0000313" key="12">
    <source>
        <dbReference type="EMBL" id="THZ36131.1"/>
    </source>
</evidence>
<dbReference type="AlphaFoldDB" id="A0A4V4KP32"/>
<keyword evidence="4 9" id="KW-0805">Transcription regulation</keyword>
<evidence type="ECO:0000259" key="11">
    <source>
        <dbReference type="Pfam" id="PF08638"/>
    </source>
</evidence>
<feature type="domain" description="Mediator complex subunit MED14 N-terminal" evidence="11">
    <location>
        <begin position="71"/>
        <end position="274"/>
    </location>
</feature>
<dbReference type="Pfam" id="PF26204">
    <property type="entry name" value="Med14_fung"/>
    <property type="match status" value="1"/>
</dbReference>
<dbReference type="InterPro" id="IPR055122">
    <property type="entry name" value="Med14_N"/>
</dbReference>
<comment type="similarity">
    <text evidence="2 9">Belongs to the Mediator complex subunit 14 family.</text>
</comment>